<dbReference type="InterPro" id="IPR003439">
    <property type="entry name" value="ABC_transporter-like_ATP-bd"/>
</dbReference>
<evidence type="ECO:0000256" key="7">
    <source>
        <dbReference type="ARBA" id="ARBA00023251"/>
    </source>
</evidence>
<name>A0A103R7D6_9BURK</name>
<dbReference type="Gene3D" id="3.40.50.300">
    <property type="entry name" value="P-loop containing nucleotide triphosphate hydrolases"/>
    <property type="match status" value="1"/>
</dbReference>
<dbReference type="InterPro" id="IPR003593">
    <property type="entry name" value="AAA+_ATPase"/>
</dbReference>
<keyword evidence="5 10" id="KW-0067">ATP-binding</keyword>
<dbReference type="PROSITE" id="PS50893">
    <property type="entry name" value="ABC_TRANSPORTER_2"/>
    <property type="match status" value="1"/>
</dbReference>
<protein>
    <submittedName>
        <fullName evidence="10">ABC transporter ATP-binding protein</fullName>
    </submittedName>
</protein>
<dbReference type="PANTHER" id="PTHR24220:SF86">
    <property type="entry name" value="ABC TRANSPORTER ABCH.1"/>
    <property type="match status" value="1"/>
</dbReference>
<keyword evidence="6" id="KW-0472">Membrane</keyword>
<dbReference type="GO" id="GO:0016887">
    <property type="term" value="F:ATP hydrolysis activity"/>
    <property type="evidence" value="ECO:0007669"/>
    <property type="project" value="InterPro"/>
</dbReference>
<comment type="caution">
    <text evidence="10">The sequence shown here is derived from an EMBL/GenBank/DDBJ whole genome shotgun (WGS) entry which is preliminary data.</text>
</comment>
<dbReference type="GO" id="GO:0005886">
    <property type="term" value="C:plasma membrane"/>
    <property type="evidence" value="ECO:0007669"/>
    <property type="project" value="TreeGrafter"/>
</dbReference>
<sequence>MRAAADSDALIQLENVGRTYRMEDQLVVALRDVSLNIRRGERCALVGASGSGKTTLLNILGLLDRPSSGRFLLGGTDILQAGRDDLSRIRNREIGFVFQSFNLLPRLTALDNVALPLSYRGFARGAAREAAMERLAQVGLADRAGHRPADLSGGQRQRVAIARALIGSPSIILADEPTGNLDAATAGDIMALLLSLNEEHGVTLVMVTHDATLAGRFRRRIEVRSGAIRDMTSAIAHEDA</sequence>
<dbReference type="InterPro" id="IPR017911">
    <property type="entry name" value="MacB-like_ATP-bd"/>
</dbReference>
<keyword evidence="6" id="KW-1133">Transmembrane helix</keyword>
<dbReference type="SMART" id="SM00382">
    <property type="entry name" value="AAA"/>
    <property type="match status" value="1"/>
</dbReference>
<keyword evidence="7" id="KW-0046">Antibiotic resistance</keyword>
<dbReference type="AlphaFoldDB" id="A0A103R7D6"/>
<evidence type="ECO:0000259" key="9">
    <source>
        <dbReference type="PROSITE" id="PS50893"/>
    </source>
</evidence>
<dbReference type="RefSeq" id="WP_059754265.1">
    <property type="nucleotide sequence ID" value="NZ_CP013416.1"/>
</dbReference>
<dbReference type="PANTHER" id="PTHR24220">
    <property type="entry name" value="IMPORT ATP-BINDING PROTEIN"/>
    <property type="match status" value="1"/>
</dbReference>
<dbReference type="CDD" id="cd03255">
    <property type="entry name" value="ABC_MJ0796_LolCDE_FtsE"/>
    <property type="match status" value="1"/>
</dbReference>
<evidence type="ECO:0000256" key="2">
    <source>
        <dbReference type="ARBA" id="ARBA00022475"/>
    </source>
</evidence>
<keyword evidence="4" id="KW-0547">Nucleotide-binding</keyword>
<evidence type="ECO:0000256" key="4">
    <source>
        <dbReference type="ARBA" id="ARBA00022741"/>
    </source>
</evidence>
<dbReference type="Pfam" id="PF00005">
    <property type="entry name" value="ABC_tran"/>
    <property type="match status" value="1"/>
</dbReference>
<dbReference type="SUPFAM" id="SSF52540">
    <property type="entry name" value="P-loop containing nucleoside triphosphate hydrolases"/>
    <property type="match status" value="1"/>
</dbReference>
<keyword evidence="3" id="KW-0997">Cell inner membrane</keyword>
<keyword evidence="2" id="KW-1003">Cell membrane</keyword>
<dbReference type="GO" id="GO:0046677">
    <property type="term" value="P:response to antibiotic"/>
    <property type="evidence" value="ECO:0007669"/>
    <property type="project" value="UniProtKB-KW"/>
</dbReference>
<dbReference type="Proteomes" id="UP000064029">
    <property type="component" value="Unassembled WGS sequence"/>
</dbReference>
<feature type="domain" description="ABC transporter" evidence="9">
    <location>
        <begin position="11"/>
        <end position="240"/>
    </location>
</feature>
<evidence type="ECO:0000256" key="5">
    <source>
        <dbReference type="ARBA" id="ARBA00022840"/>
    </source>
</evidence>
<reference evidence="10 11" key="1">
    <citation type="submission" date="2015-11" db="EMBL/GenBank/DDBJ databases">
        <title>Expanding the genomic diversity of Burkholderia species for the development of highly accurate diagnostics.</title>
        <authorList>
            <person name="Sahl J."/>
            <person name="Keim P."/>
            <person name="Wagner D."/>
        </authorList>
    </citation>
    <scope>NUCLEOTIDE SEQUENCE [LARGE SCALE GENOMIC DNA]</scope>
    <source>
        <strain evidence="10 11">MSMB2036</strain>
    </source>
</reference>
<gene>
    <name evidence="10" type="ORF">WJ33_29450</name>
</gene>
<dbReference type="InterPro" id="IPR015854">
    <property type="entry name" value="ABC_transpr_LolD-like"/>
</dbReference>
<dbReference type="InterPro" id="IPR027417">
    <property type="entry name" value="P-loop_NTPase"/>
</dbReference>
<dbReference type="GO" id="GO:0098796">
    <property type="term" value="C:membrane protein complex"/>
    <property type="evidence" value="ECO:0007669"/>
    <property type="project" value="UniProtKB-ARBA"/>
</dbReference>
<dbReference type="GO" id="GO:0005524">
    <property type="term" value="F:ATP binding"/>
    <property type="evidence" value="ECO:0007669"/>
    <property type="project" value="UniProtKB-KW"/>
</dbReference>
<evidence type="ECO:0000313" key="10">
    <source>
        <dbReference type="EMBL" id="KVG62567.1"/>
    </source>
</evidence>
<evidence type="ECO:0000256" key="3">
    <source>
        <dbReference type="ARBA" id="ARBA00022519"/>
    </source>
</evidence>
<evidence type="ECO:0000256" key="1">
    <source>
        <dbReference type="ARBA" id="ARBA00022448"/>
    </source>
</evidence>
<dbReference type="EMBL" id="LOXM01000171">
    <property type="protein sequence ID" value="KVG62567.1"/>
    <property type="molecule type" value="Genomic_DNA"/>
</dbReference>
<comment type="similarity">
    <text evidence="8">Belongs to the ABC transporter superfamily. Macrolide exporter (TC 3.A.1.122) family.</text>
</comment>
<accession>A0A103R7D6</accession>
<keyword evidence="6" id="KW-0812">Transmembrane</keyword>
<dbReference type="InterPro" id="IPR017871">
    <property type="entry name" value="ABC_transporter-like_CS"/>
</dbReference>
<dbReference type="FunFam" id="3.40.50.300:FF:000032">
    <property type="entry name" value="Export ABC transporter ATP-binding protein"/>
    <property type="match status" value="1"/>
</dbReference>
<evidence type="ECO:0000256" key="6">
    <source>
        <dbReference type="ARBA" id="ARBA00022989"/>
    </source>
</evidence>
<proteinExistence type="inferred from homology"/>
<keyword evidence="1" id="KW-0813">Transport</keyword>
<organism evidence="10 11">
    <name type="scientific">Burkholderia ubonensis</name>
    <dbReference type="NCBI Taxonomy" id="101571"/>
    <lineage>
        <taxon>Bacteria</taxon>
        <taxon>Pseudomonadati</taxon>
        <taxon>Pseudomonadota</taxon>
        <taxon>Betaproteobacteria</taxon>
        <taxon>Burkholderiales</taxon>
        <taxon>Burkholderiaceae</taxon>
        <taxon>Burkholderia</taxon>
        <taxon>Burkholderia cepacia complex</taxon>
    </lineage>
</organism>
<evidence type="ECO:0000256" key="8">
    <source>
        <dbReference type="ARBA" id="ARBA00038388"/>
    </source>
</evidence>
<evidence type="ECO:0000313" key="11">
    <source>
        <dbReference type="Proteomes" id="UP000064029"/>
    </source>
</evidence>
<dbReference type="GO" id="GO:0022857">
    <property type="term" value="F:transmembrane transporter activity"/>
    <property type="evidence" value="ECO:0007669"/>
    <property type="project" value="TreeGrafter"/>
</dbReference>
<dbReference type="PROSITE" id="PS00211">
    <property type="entry name" value="ABC_TRANSPORTER_1"/>
    <property type="match status" value="1"/>
</dbReference>